<feature type="region of interest" description="Disordered" evidence="1">
    <location>
        <begin position="371"/>
        <end position="390"/>
    </location>
</feature>
<organism evidence="2">
    <name type="scientific">Psilocybe cubensis</name>
    <name type="common">Psychedelic mushroom</name>
    <name type="synonym">Stropharia cubensis</name>
    <dbReference type="NCBI Taxonomy" id="181762"/>
    <lineage>
        <taxon>Eukaryota</taxon>
        <taxon>Fungi</taxon>
        <taxon>Dikarya</taxon>
        <taxon>Basidiomycota</taxon>
        <taxon>Agaricomycotina</taxon>
        <taxon>Agaricomycetes</taxon>
        <taxon>Agaricomycetidae</taxon>
        <taxon>Agaricales</taxon>
        <taxon>Agaricineae</taxon>
        <taxon>Strophariaceae</taxon>
        <taxon>Psilocybe</taxon>
    </lineage>
</organism>
<dbReference type="OrthoDB" id="2958239at2759"/>
<dbReference type="AlphaFoldDB" id="A0A8H7XVM4"/>
<evidence type="ECO:0000313" key="2">
    <source>
        <dbReference type="EMBL" id="KAG5167857.1"/>
    </source>
</evidence>
<sequence length="430" mass="48846">MGKTPLLLLSDDLFDVIVDSAVGETVDYWPYRWELLSSCALASRVFLPRCLQHLYSKIKLPFDLDPGKREQRIRDLHAILHARPVIADYVQELHLCLPRGEASWTYEDSYFVEVMGLLRNVKKLRLEGGPHQEILSMPDIFIQRFFRPYIAPTVKSLHLECLVDAPTQLVTECTQLEELVMIFCSLDAKYPGGTITRPSIRKLDYNSAGMALSELLPKGQSGSSSLVDFSNLRSLKIYTDTLRNLLFEQEVIDASRGALEELRFVVDEWQRDPQFQASVSLRDLPNLHSLEFPIFFRIKVEDSLIDICSTLNTIPDEFQSLKNLCLRLYVGFTCTTTPEHLLESDWGPLASQILRISAGRSLELSLDLTFQDRSDEPDTPSDLGSPNREDLDGRCQKVLEELVQGPLARLKENNQIIVTLSSAVETPHYS</sequence>
<comment type="caution">
    <text evidence="2">The sequence shown here is derived from an EMBL/GenBank/DDBJ whole genome shotgun (WGS) entry which is preliminary data.</text>
</comment>
<reference evidence="2" key="1">
    <citation type="submission" date="2021-02" db="EMBL/GenBank/DDBJ databases">
        <title>Psilocybe cubensis genome.</title>
        <authorList>
            <person name="Mckernan K.J."/>
            <person name="Crawford S."/>
            <person name="Trippe A."/>
            <person name="Kane L.T."/>
            <person name="Mclaughlin S."/>
        </authorList>
    </citation>
    <scope>NUCLEOTIDE SEQUENCE [LARGE SCALE GENOMIC DNA]</scope>
    <source>
        <strain evidence="2">MGC-MH-2018</strain>
    </source>
</reference>
<protein>
    <submittedName>
        <fullName evidence="2">Uncharacterized protein</fullName>
    </submittedName>
</protein>
<dbReference type="EMBL" id="JAFIQS010000006">
    <property type="protein sequence ID" value="KAG5167857.1"/>
    <property type="molecule type" value="Genomic_DNA"/>
</dbReference>
<accession>A0A8H7XVM4</accession>
<proteinExistence type="predicted"/>
<evidence type="ECO:0000256" key="1">
    <source>
        <dbReference type="SAM" id="MobiDB-lite"/>
    </source>
</evidence>
<gene>
    <name evidence="2" type="ORF">JR316_006448</name>
</gene>
<name>A0A8H7XVM4_PSICU</name>